<name>A0A8K0VS13_9PLEO</name>
<feature type="region of interest" description="Disordered" evidence="1">
    <location>
        <begin position="222"/>
        <end position="249"/>
    </location>
</feature>
<dbReference type="Proteomes" id="UP000813461">
    <property type="component" value="Unassembled WGS sequence"/>
</dbReference>
<feature type="region of interest" description="Disordered" evidence="1">
    <location>
        <begin position="138"/>
        <end position="171"/>
    </location>
</feature>
<sequence>YSHLNNDYISRHPLQHTLQSSLCNTLQIRSPKITSQHLIMKLTLITTSVLVTLSTCAPLAAVGDPTGPTISLNQPRSAQRLIVGFNAGTSGPGPLLAVKNRRSAQGARFDDFTATHPPSPNQRRIAQLENIIPRRPAGTNLEVAPRRSERLQVDSTRDESPGISANQPRSAQRLANGLRINPAEDDRAGLQIVSNQPRSAQTIPDGSGVNSDGFAVLRPGPGAAKRSAQGLANDVWRNPGQGNAAGLQV</sequence>
<proteinExistence type="predicted"/>
<dbReference type="EMBL" id="JAGMVJ010000027">
    <property type="protein sequence ID" value="KAH7070280.1"/>
    <property type="molecule type" value="Genomic_DNA"/>
</dbReference>
<organism evidence="2 3">
    <name type="scientific">Paraphoma chrysanthemicola</name>
    <dbReference type="NCBI Taxonomy" id="798071"/>
    <lineage>
        <taxon>Eukaryota</taxon>
        <taxon>Fungi</taxon>
        <taxon>Dikarya</taxon>
        <taxon>Ascomycota</taxon>
        <taxon>Pezizomycotina</taxon>
        <taxon>Dothideomycetes</taxon>
        <taxon>Pleosporomycetidae</taxon>
        <taxon>Pleosporales</taxon>
        <taxon>Pleosporineae</taxon>
        <taxon>Phaeosphaeriaceae</taxon>
        <taxon>Paraphoma</taxon>
    </lineage>
</organism>
<gene>
    <name evidence="2" type="ORF">FB567DRAFT_613080</name>
</gene>
<protein>
    <submittedName>
        <fullName evidence="2">Uncharacterized protein</fullName>
    </submittedName>
</protein>
<reference evidence="2" key="1">
    <citation type="journal article" date="2021" name="Nat. Commun.">
        <title>Genetic determinants of endophytism in the Arabidopsis root mycobiome.</title>
        <authorList>
            <person name="Mesny F."/>
            <person name="Miyauchi S."/>
            <person name="Thiergart T."/>
            <person name="Pickel B."/>
            <person name="Atanasova L."/>
            <person name="Karlsson M."/>
            <person name="Huettel B."/>
            <person name="Barry K.W."/>
            <person name="Haridas S."/>
            <person name="Chen C."/>
            <person name="Bauer D."/>
            <person name="Andreopoulos W."/>
            <person name="Pangilinan J."/>
            <person name="LaButti K."/>
            <person name="Riley R."/>
            <person name="Lipzen A."/>
            <person name="Clum A."/>
            <person name="Drula E."/>
            <person name="Henrissat B."/>
            <person name="Kohler A."/>
            <person name="Grigoriev I.V."/>
            <person name="Martin F.M."/>
            <person name="Hacquard S."/>
        </authorList>
    </citation>
    <scope>NUCLEOTIDE SEQUENCE</scope>
    <source>
        <strain evidence="2">MPI-SDFR-AT-0120</strain>
    </source>
</reference>
<evidence type="ECO:0000313" key="3">
    <source>
        <dbReference type="Proteomes" id="UP000813461"/>
    </source>
</evidence>
<accession>A0A8K0VS13</accession>
<comment type="caution">
    <text evidence="2">The sequence shown here is derived from an EMBL/GenBank/DDBJ whole genome shotgun (WGS) entry which is preliminary data.</text>
</comment>
<feature type="compositionally biased region" description="Basic and acidic residues" evidence="1">
    <location>
        <begin position="144"/>
        <end position="160"/>
    </location>
</feature>
<keyword evidence="3" id="KW-1185">Reference proteome</keyword>
<evidence type="ECO:0000256" key="1">
    <source>
        <dbReference type="SAM" id="MobiDB-lite"/>
    </source>
</evidence>
<feature type="non-terminal residue" evidence="2">
    <location>
        <position position="1"/>
    </location>
</feature>
<dbReference type="AlphaFoldDB" id="A0A8K0VS13"/>
<evidence type="ECO:0000313" key="2">
    <source>
        <dbReference type="EMBL" id="KAH7070280.1"/>
    </source>
</evidence>